<dbReference type="PATRIC" id="fig|1107311.5.peg.664"/>
<reference evidence="1 2" key="2">
    <citation type="journal article" date="2015" name="Stand. Genomic Sci.">
        <title>High quality draft genomic sequence of Flavobacterium enshiense DK69(T) and comparison among Flavobacterium genomes.</title>
        <authorList>
            <person name="Zeng Z."/>
            <person name="Chen C."/>
            <person name="Du H."/>
            <person name="Wang G."/>
            <person name="Li M."/>
        </authorList>
    </citation>
    <scope>NUCLEOTIDE SEQUENCE [LARGE SCALE GENOMIC DNA]</scope>
    <source>
        <strain evidence="1 2">DK69</strain>
    </source>
</reference>
<accession>A0A0A2N5I8</accession>
<sequence length="110" mass="13374">MSKFPFPDFIITELVPNPGYIPSKKEYIRWVLNYIHLHVFPNITGIENSRELLDILKQLKSFVLYFESEQRYVNLLDMYRRLNLEDERELLVWLTEGEDLIKDELFFFIN</sequence>
<dbReference type="OrthoDB" id="1382107at2"/>
<dbReference type="EMBL" id="JRLZ01000009">
    <property type="protein sequence ID" value="KGO95675.1"/>
    <property type="molecule type" value="Genomic_DNA"/>
</dbReference>
<dbReference type="RefSeq" id="WP_035630571.1">
    <property type="nucleotide sequence ID" value="NZ_AVCS01000013.1"/>
</dbReference>
<evidence type="ECO:0000313" key="1">
    <source>
        <dbReference type="EMBL" id="KGO95675.1"/>
    </source>
</evidence>
<name>A0A0A2N5I8_9FLAO</name>
<organism evidence="1 2">
    <name type="scientific">Flavobacterium enshiense DK69</name>
    <dbReference type="NCBI Taxonomy" id="1107311"/>
    <lineage>
        <taxon>Bacteria</taxon>
        <taxon>Pseudomonadati</taxon>
        <taxon>Bacteroidota</taxon>
        <taxon>Flavobacteriia</taxon>
        <taxon>Flavobacteriales</taxon>
        <taxon>Flavobacteriaceae</taxon>
        <taxon>Flavobacterium</taxon>
    </lineage>
</organism>
<gene>
    <name evidence="1" type="ORF">Q767_10685</name>
</gene>
<keyword evidence="2" id="KW-1185">Reference proteome</keyword>
<dbReference type="Proteomes" id="UP000030149">
    <property type="component" value="Unassembled WGS sequence"/>
</dbReference>
<protein>
    <submittedName>
        <fullName evidence="1">Uncharacterized protein</fullName>
    </submittedName>
</protein>
<evidence type="ECO:0000313" key="2">
    <source>
        <dbReference type="Proteomes" id="UP000030149"/>
    </source>
</evidence>
<dbReference type="STRING" id="1107311.Q767_10685"/>
<reference evidence="2" key="1">
    <citation type="submission" date="2013-09" db="EMBL/GenBank/DDBJ databases">
        <authorList>
            <person name="Zeng Z."/>
            <person name="Chen C."/>
        </authorList>
    </citation>
    <scope>NUCLEOTIDE SEQUENCE [LARGE SCALE GENOMIC DNA]</scope>
    <source>
        <strain evidence="2">DK69</strain>
    </source>
</reference>
<proteinExistence type="predicted"/>
<comment type="caution">
    <text evidence="1">The sequence shown here is derived from an EMBL/GenBank/DDBJ whole genome shotgun (WGS) entry which is preliminary data.</text>
</comment>
<dbReference type="AlphaFoldDB" id="A0A0A2N5I8"/>